<comment type="caution">
    <text evidence="1">The sequence shown here is derived from an EMBL/GenBank/DDBJ whole genome shotgun (WGS) entry which is preliminary data.</text>
</comment>
<proteinExistence type="predicted"/>
<dbReference type="Proteomes" id="UP001610563">
    <property type="component" value="Unassembled WGS sequence"/>
</dbReference>
<evidence type="ECO:0000313" key="1">
    <source>
        <dbReference type="EMBL" id="KAL2788842.1"/>
    </source>
</evidence>
<keyword evidence="2" id="KW-1185">Reference proteome</keyword>
<name>A0ABR4G007_9EURO</name>
<reference evidence="1 2" key="1">
    <citation type="submission" date="2024-07" db="EMBL/GenBank/DDBJ databases">
        <title>Section-level genome sequencing and comparative genomics of Aspergillus sections Usti and Cavernicolus.</title>
        <authorList>
            <consortium name="Lawrence Berkeley National Laboratory"/>
            <person name="Nybo J.L."/>
            <person name="Vesth T.C."/>
            <person name="Theobald S."/>
            <person name="Frisvad J.C."/>
            <person name="Larsen T.O."/>
            <person name="Kjaerboelling I."/>
            <person name="Rothschild-Mancinelli K."/>
            <person name="Lyhne E.K."/>
            <person name="Kogle M.E."/>
            <person name="Barry K."/>
            <person name="Clum A."/>
            <person name="Na H."/>
            <person name="Ledsgaard L."/>
            <person name="Lin J."/>
            <person name="Lipzen A."/>
            <person name="Kuo A."/>
            <person name="Riley R."/>
            <person name="Mondo S."/>
            <person name="Labutti K."/>
            <person name="Haridas S."/>
            <person name="Pangalinan J."/>
            <person name="Salamov A.A."/>
            <person name="Simmons B.A."/>
            <person name="Magnuson J.K."/>
            <person name="Chen J."/>
            <person name="Drula E."/>
            <person name="Henrissat B."/>
            <person name="Wiebenga A."/>
            <person name="Lubbers R.J."/>
            <person name="Gomes A.C."/>
            <person name="Makela M.R."/>
            <person name="Stajich J."/>
            <person name="Grigoriev I.V."/>
            <person name="Mortensen U.H."/>
            <person name="De Vries R.P."/>
            <person name="Baker S.E."/>
            <person name="Andersen M.R."/>
        </authorList>
    </citation>
    <scope>NUCLEOTIDE SEQUENCE [LARGE SCALE GENOMIC DNA]</scope>
    <source>
        <strain evidence="1 2">CBS 209.92</strain>
    </source>
</reference>
<evidence type="ECO:0000313" key="2">
    <source>
        <dbReference type="Proteomes" id="UP001610563"/>
    </source>
</evidence>
<accession>A0ABR4G007</accession>
<dbReference type="EMBL" id="JBFTWV010000073">
    <property type="protein sequence ID" value="KAL2788842.1"/>
    <property type="molecule type" value="Genomic_DNA"/>
</dbReference>
<sequence length="264" mass="30395">MANGHGDFGWMYGRVGEKNWGKVSEWDVPWESLVSILEIKKSDHVLMPTKEYDCPPHIIQMIQEYDLLRESQLSLLLRQERNEHADSRKWKLKVTLASCLAAERLKIEERAIGSPPLPAAAKLNCHALFSSTAVFFDYERWSVGLLIHYAKPQMVKWELRTILVQMRTLQLTRNERDRDKDVDVYGIVTSGDLIQLHKLNAASELQSSPVLLLTSQGLPTIWSYLRNIIHAIQVKAPPPLDPEKWGCEPDDPIFRVERALLTYR</sequence>
<organism evidence="1 2">
    <name type="scientific">Aspergillus keveii</name>
    <dbReference type="NCBI Taxonomy" id="714993"/>
    <lineage>
        <taxon>Eukaryota</taxon>
        <taxon>Fungi</taxon>
        <taxon>Dikarya</taxon>
        <taxon>Ascomycota</taxon>
        <taxon>Pezizomycotina</taxon>
        <taxon>Eurotiomycetes</taxon>
        <taxon>Eurotiomycetidae</taxon>
        <taxon>Eurotiales</taxon>
        <taxon>Aspergillaceae</taxon>
        <taxon>Aspergillus</taxon>
        <taxon>Aspergillus subgen. Nidulantes</taxon>
    </lineage>
</organism>
<gene>
    <name evidence="1" type="ORF">BJX66DRAFT_339889</name>
</gene>
<protein>
    <submittedName>
        <fullName evidence="1">Uncharacterized protein</fullName>
    </submittedName>
</protein>